<evidence type="ECO:0000256" key="3">
    <source>
        <dbReference type="ARBA" id="ARBA00023203"/>
    </source>
</evidence>
<dbReference type="GO" id="GO:0051017">
    <property type="term" value="P:actin filament bundle assembly"/>
    <property type="evidence" value="ECO:0007669"/>
    <property type="project" value="InterPro"/>
</dbReference>
<dbReference type="PANTHER" id="PTHR19961">
    <property type="entry name" value="FIMBRIN/PLASTIN"/>
    <property type="match status" value="1"/>
</dbReference>
<feature type="region of interest" description="Disordered" evidence="4">
    <location>
        <begin position="240"/>
        <end position="286"/>
    </location>
</feature>
<dbReference type="GO" id="GO:0051015">
    <property type="term" value="F:actin filament binding"/>
    <property type="evidence" value="ECO:0007669"/>
    <property type="project" value="InterPro"/>
</dbReference>
<dbReference type="Gene3D" id="1.10.418.10">
    <property type="entry name" value="Calponin-like domain"/>
    <property type="match status" value="1"/>
</dbReference>
<dbReference type="InterPro" id="IPR008936">
    <property type="entry name" value="Rho_GTPase_activation_prot"/>
</dbReference>
<evidence type="ECO:0000313" key="7">
    <source>
        <dbReference type="EMBL" id="KAJ5072945.1"/>
    </source>
</evidence>
<evidence type="ECO:0000256" key="4">
    <source>
        <dbReference type="SAM" id="MobiDB-lite"/>
    </source>
</evidence>
<dbReference type="SUPFAM" id="SSF47576">
    <property type="entry name" value="Calponin-homology domain, CH-domain"/>
    <property type="match status" value="1"/>
</dbReference>
<dbReference type="InterPro" id="IPR001936">
    <property type="entry name" value="RasGAP_dom"/>
</dbReference>
<dbReference type="PROSITE" id="PS50021">
    <property type="entry name" value="CH"/>
    <property type="match status" value="1"/>
</dbReference>
<proteinExistence type="predicted"/>
<feature type="compositionally biased region" description="Polar residues" evidence="4">
    <location>
        <begin position="261"/>
        <end position="270"/>
    </location>
</feature>
<dbReference type="SMART" id="SM00323">
    <property type="entry name" value="RasGAP"/>
    <property type="match status" value="1"/>
</dbReference>
<feature type="compositionally biased region" description="Polar residues" evidence="4">
    <location>
        <begin position="153"/>
        <end position="175"/>
    </location>
</feature>
<feature type="region of interest" description="Disordered" evidence="4">
    <location>
        <begin position="153"/>
        <end position="209"/>
    </location>
</feature>
<dbReference type="SUPFAM" id="SSF48350">
    <property type="entry name" value="GTPase activation domain, GAP"/>
    <property type="match status" value="1"/>
</dbReference>
<gene>
    <name evidence="7" type="ORF">M0811_09159</name>
</gene>
<evidence type="ECO:0000256" key="1">
    <source>
        <dbReference type="ARBA" id="ARBA00022468"/>
    </source>
</evidence>
<dbReference type="InterPro" id="IPR001715">
    <property type="entry name" value="CH_dom"/>
</dbReference>
<dbReference type="SUPFAM" id="SSF50729">
    <property type="entry name" value="PH domain-like"/>
    <property type="match status" value="1"/>
</dbReference>
<dbReference type="Pfam" id="PF00307">
    <property type="entry name" value="CH"/>
    <property type="match status" value="1"/>
</dbReference>
<dbReference type="Gene3D" id="2.30.29.30">
    <property type="entry name" value="Pleckstrin-homology domain (PH domain)/Phosphotyrosine-binding domain (PTB)"/>
    <property type="match status" value="1"/>
</dbReference>
<comment type="caution">
    <text evidence="7">The sequence shown here is derived from an EMBL/GenBank/DDBJ whole genome shotgun (WGS) entry which is preliminary data.</text>
</comment>
<name>A0A9Q0LJG9_ANAIG</name>
<feature type="domain" description="Calponin-homology (CH)" evidence="6">
    <location>
        <begin position="35"/>
        <end position="138"/>
    </location>
</feature>
<keyword evidence="3" id="KW-0009">Actin-binding</keyword>
<sequence>MSNFSIQTRALLYRVLYHPNINILKTNSKETFDRSNPTPILTKWANFQIQKTQPNFKVEDFSKSFENCEAFVYLISEISAVDLTFILSDPNIESRVKQLIQKMPELGYQEFIPSEDDILNGNEEQIVIFLAKLFIWKPNLKTEPNQIISTFQENKTEPKSTIPSRISPIKTTVSNTPTKTISPVKTTISTSPTKSTTISEKKEDDKPGFQYSSRVTDILSRIRGKSGEETKAAFSKLFTKPQETKTENKPIEKHEEPKTEPITNKFTSPIKTKDNSENEQKIFKHESILSKFKSPIKTKDNSENEQKIVKPESILSKFTSPIKTKDNSENEQKIFKHESILNKFKSPIKTKDNSANEQKIVKPEPQKYIINKQTEIEEQKEIIKEDQKVESDSHSEKQISDNDDEAEILDNENDLFQKEIQIQNIKKNYQSQKDISYNKPNQEQKKFQLPKDSNYGISDLNKKKNLGINNDFVKKDKKESQENDTLSRVQKIVQAQLKKESNFNIDGIYNSTEKILKMIQPTPNDEELFKKIEEFEKQEELNSMNIKLEPKMDVFDQFQFEIPQDLDQESIQILNSYSYSFQDLQTKWDPFKNSLNDIFSNFNLIFLRNSEKLRELYHNLPTLKPKKEKSRAETSEFILVNGVFSILKSHKISDIPTPIRSQILKEIMSIPKLLKIEAFFDVYKKLIDLLESKNIIKKEQEDISNAIRSLFIIYCYKKILRNEVIKVVNNLFPNEEIERTKEEIEEAWDKIINVTTEKSIFQKIIKLILETTTFSNPDHKSKELTEHIFNNAYGETTILLMKIQIPEESKKQIQGILEKGISKTETQQSLQYAHEVLADKLSKSSLSFIVITFENFPEKETFGIGELLYPFLSQFGIISSFTNFLIFQQIFTSISAGHLVQKKTSILGSILHKYAKEHAFKYFVSTFSDLITRIVNEKIYIDISGSDENRNSRNLPHLQKCFGEVIELLMNSISQIPNELRYVGYLLKSKIMSRFPDSATSVVCSYFIQNFVAYGIKNPEKFDIIDFPISENAKLGLCNLSTAIKTFSRGSTFPPHKPQFQPLNTTIISKFSYRSRFVNELTKISFSDKEKENFDIPYCELNTMNLQAKISETWTKNFMFLTNIDQAGYIANNMLDIALLYSSILKKDINFSNILGKRQLANTFESLRKYHKKITELNEYFSGFFETLLKFSQNNKQLIESMKQKEIEKQIETEIQLREKREPQLKQKRSSLFWRKNPTLKSTDIVHDNQLELYITLWDQRKSEKPAKECSVGHSLDPRKQSFSSKFIRLIGNLLGVYDEENRPKQTDSPSAILSVKRFVKMEYLHTKKKHCLVLTSPSGFDNFFALDSKEDVENWIKILKNNQI</sequence>
<dbReference type="GO" id="GO:0005096">
    <property type="term" value="F:GTPase activator activity"/>
    <property type="evidence" value="ECO:0007669"/>
    <property type="project" value="UniProtKB-KW"/>
</dbReference>
<keyword evidence="2" id="KW-0677">Repeat</keyword>
<keyword evidence="8" id="KW-1185">Reference proteome</keyword>
<dbReference type="InterPro" id="IPR036872">
    <property type="entry name" value="CH_dom_sf"/>
</dbReference>
<feature type="compositionally biased region" description="Basic and acidic residues" evidence="4">
    <location>
        <begin position="384"/>
        <end position="400"/>
    </location>
</feature>
<dbReference type="Gene3D" id="1.10.506.10">
    <property type="entry name" value="GTPase Activation - p120gap, domain 1"/>
    <property type="match status" value="1"/>
</dbReference>
<dbReference type="GO" id="GO:0005884">
    <property type="term" value="C:actin filament"/>
    <property type="evidence" value="ECO:0007669"/>
    <property type="project" value="TreeGrafter"/>
</dbReference>
<dbReference type="EMBL" id="JAPDFW010000078">
    <property type="protein sequence ID" value="KAJ5072945.1"/>
    <property type="molecule type" value="Genomic_DNA"/>
</dbReference>
<dbReference type="InterPro" id="IPR039959">
    <property type="entry name" value="Fimbrin/Plastin"/>
</dbReference>
<dbReference type="InterPro" id="IPR011993">
    <property type="entry name" value="PH-like_dom_sf"/>
</dbReference>
<feature type="compositionally biased region" description="Basic and acidic residues" evidence="4">
    <location>
        <begin position="242"/>
        <end position="259"/>
    </location>
</feature>
<dbReference type="PROSITE" id="PS50018">
    <property type="entry name" value="RAS_GTPASE_ACTIV_2"/>
    <property type="match status" value="1"/>
</dbReference>
<dbReference type="GO" id="GO:0032432">
    <property type="term" value="C:actin filament bundle"/>
    <property type="evidence" value="ECO:0007669"/>
    <property type="project" value="TreeGrafter"/>
</dbReference>
<feature type="region of interest" description="Disordered" evidence="4">
    <location>
        <begin position="384"/>
        <end position="405"/>
    </location>
</feature>
<keyword evidence="1" id="KW-0343">GTPase activation</keyword>
<evidence type="ECO:0000256" key="2">
    <source>
        <dbReference type="ARBA" id="ARBA00022737"/>
    </source>
</evidence>
<dbReference type="PANTHER" id="PTHR19961:SF18">
    <property type="entry name" value="FI19014P1"/>
    <property type="match status" value="1"/>
</dbReference>
<organism evidence="7 8">
    <name type="scientific">Anaeramoeba ignava</name>
    <name type="common">Anaerobic marine amoeba</name>
    <dbReference type="NCBI Taxonomy" id="1746090"/>
    <lineage>
        <taxon>Eukaryota</taxon>
        <taxon>Metamonada</taxon>
        <taxon>Anaeramoebidae</taxon>
        <taxon>Anaeramoeba</taxon>
    </lineage>
</organism>
<feature type="compositionally biased region" description="Low complexity" evidence="4">
    <location>
        <begin position="176"/>
        <end position="198"/>
    </location>
</feature>
<evidence type="ECO:0000259" key="5">
    <source>
        <dbReference type="PROSITE" id="PS50018"/>
    </source>
</evidence>
<dbReference type="Proteomes" id="UP001149090">
    <property type="component" value="Unassembled WGS sequence"/>
</dbReference>
<accession>A0A9Q0LJG9</accession>
<protein>
    <submittedName>
        <fullName evidence="7">Uncharacterized protein</fullName>
    </submittedName>
</protein>
<reference evidence="7" key="1">
    <citation type="submission" date="2022-10" db="EMBL/GenBank/DDBJ databases">
        <title>Novel sulphate-reducing endosymbionts in the free-living metamonad Anaeramoeba.</title>
        <authorList>
            <person name="Jerlstrom-Hultqvist J."/>
            <person name="Cepicka I."/>
            <person name="Gallot-Lavallee L."/>
            <person name="Salas-Leiva D."/>
            <person name="Curtis B.A."/>
            <person name="Zahonova K."/>
            <person name="Pipaliya S."/>
            <person name="Dacks J."/>
            <person name="Roger A.J."/>
        </authorList>
    </citation>
    <scope>NUCLEOTIDE SEQUENCE</scope>
    <source>
        <strain evidence="7">BMAN</strain>
    </source>
</reference>
<evidence type="ECO:0000259" key="6">
    <source>
        <dbReference type="PROSITE" id="PS50021"/>
    </source>
</evidence>
<feature type="compositionally biased region" description="Basic and acidic residues" evidence="4">
    <location>
        <begin position="271"/>
        <end position="286"/>
    </location>
</feature>
<dbReference type="GO" id="GO:0051639">
    <property type="term" value="P:actin filament network formation"/>
    <property type="evidence" value="ECO:0007669"/>
    <property type="project" value="TreeGrafter"/>
</dbReference>
<dbReference type="GO" id="GO:0005737">
    <property type="term" value="C:cytoplasm"/>
    <property type="evidence" value="ECO:0007669"/>
    <property type="project" value="TreeGrafter"/>
</dbReference>
<evidence type="ECO:0000313" key="8">
    <source>
        <dbReference type="Proteomes" id="UP001149090"/>
    </source>
</evidence>
<feature type="domain" description="Ras-GAP" evidence="5">
    <location>
        <begin position="860"/>
        <end position="1049"/>
    </location>
</feature>